<feature type="region of interest" description="Disordered" evidence="1">
    <location>
        <begin position="1"/>
        <end position="174"/>
    </location>
</feature>
<reference evidence="2 3" key="1">
    <citation type="submission" date="2020-07" db="EMBL/GenBank/DDBJ databases">
        <title>Sequencing the genomes of 1000 actinobacteria strains.</title>
        <authorList>
            <person name="Klenk H.-P."/>
        </authorList>
    </citation>
    <scope>NUCLEOTIDE SEQUENCE [LARGE SCALE GENOMIC DNA]</scope>
    <source>
        <strain evidence="2 3">DSM 42178</strain>
    </source>
</reference>
<sequence length="436" mass="44499">MPVTADPRDLRDTRDVRAGGRARHAASAVDWNARPASSWQGPVLPEEPERPGGGTFRRDRSAVVPPPRRPPGGSPGGSAGEATGASAEAATRAGRTGPVGHPGPAGEPVGAGAPGVAVRWLGEKLDVAPPAGAAGPTTTEPAPLPPFPPAGRGPREGRWPAAGPAAGPVAGEPSALAERIHRVVAEVRAAEEAESPTRPAPGFHYVDYEDLDGTLVLPVIRPVPRHPHPPHGRPQDHVGRAGRTEQPGRHQQAGRPQHAGRPQPPDRPEHAGRFGHPGHVEQPGGSGHVRPTGRPDVAPGRPAGPVPSGSGGASAFPAFPAFPGAPVAGARGARPAPRTPCPGTPRRPEPTASRTPPIASVPPLFAPPTPPVPPAVPAESAEHPPPPAADRPHGPRHARRDGAPRGTARGARGRGRHAKPRLPLLGRVLLRAASGG</sequence>
<keyword evidence="3" id="KW-1185">Reference proteome</keyword>
<feature type="compositionally biased region" description="Basic and acidic residues" evidence="1">
    <location>
        <begin position="233"/>
        <end position="248"/>
    </location>
</feature>
<evidence type="ECO:0000313" key="2">
    <source>
        <dbReference type="EMBL" id="NYI08324.1"/>
    </source>
</evidence>
<feature type="region of interest" description="Disordered" evidence="1">
    <location>
        <begin position="220"/>
        <end position="436"/>
    </location>
</feature>
<feature type="compositionally biased region" description="Low complexity" evidence="1">
    <location>
        <begin position="159"/>
        <end position="174"/>
    </location>
</feature>
<proteinExistence type="predicted"/>
<feature type="compositionally biased region" description="Pro residues" evidence="1">
    <location>
        <begin position="364"/>
        <end position="376"/>
    </location>
</feature>
<feature type="compositionally biased region" description="Basic and acidic residues" evidence="1">
    <location>
        <begin position="1"/>
        <end position="18"/>
    </location>
</feature>
<feature type="compositionally biased region" description="Low complexity" evidence="1">
    <location>
        <begin position="421"/>
        <end position="436"/>
    </location>
</feature>
<feature type="compositionally biased region" description="Basic residues" evidence="1">
    <location>
        <begin position="411"/>
        <end position="420"/>
    </location>
</feature>
<gene>
    <name evidence="2" type="ORF">FHU37_005353</name>
</gene>
<organism evidence="2 3">
    <name type="scientific">Allostreptomyces psammosilenae</name>
    <dbReference type="NCBI Taxonomy" id="1892865"/>
    <lineage>
        <taxon>Bacteria</taxon>
        <taxon>Bacillati</taxon>
        <taxon>Actinomycetota</taxon>
        <taxon>Actinomycetes</taxon>
        <taxon>Kitasatosporales</taxon>
        <taxon>Streptomycetaceae</taxon>
        <taxon>Allostreptomyces</taxon>
    </lineage>
</organism>
<name>A0A853A648_9ACTN</name>
<protein>
    <submittedName>
        <fullName evidence="2">Uncharacterized protein</fullName>
    </submittedName>
</protein>
<dbReference type="EMBL" id="JACBZD010000002">
    <property type="protein sequence ID" value="NYI08324.1"/>
    <property type="molecule type" value="Genomic_DNA"/>
</dbReference>
<feature type="compositionally biased region" description="Low complexity" evidence="1">
    <location>
        <begin position="80"/>
        <end position="118"/>
    </location>
</feature>
<feature type="compositionally biased region" description="Pro residues" evidence="1">
    <location>
        <begin position="64"/>
        <end position="73"/>
    </location>
</feature>
<feature type="compositionally biased region" description="Low complexity" evidence="1">
    <location>
        <begin position="128"/>
        <end position="141"/>
    </location>
</feature>
<comment type="caution">
    <text evidence="2">The sequence shown here is derived from an EMBL/GenBank/DDBJ whole genome shotgun (WGS) entry which is preliminary data.</text>
</comment>
<dbReference type="AlphaFoldDB" id="A0A853A648"/>
<feature type="compositionally biased region" description="Low complexity" evidence="1">
    <location>
        <begin position="294"/>
        <end position="336"/>
    </location>
</feature>
<evidence type="ECO:0000313" key="3">
    <source>
        <dbReference type="Proteomes" id="UP000567795"/>
    </source>
</evidence>
<evidence type="ECO:0000256" key="1">
    <source>
        <dbReference type="SAM" id="MobiDB-lite"/>
    </source>
</evidence>
<dbReference type="RefSeq" id="WP_179817159.1">
    <property type="nucleotide sequence ID" value="NZ_JACBZD010000002.1"/>
</dbReference>
<dbReference type="Proteomes" id="UP000567795">
    <property type="component" value="Unassembled WGS sequence"/>
</dbReference>
<feature type="compositionally biased region" description="Pro residues" evidence="1">
    <location>
        <begin position="142"/>
        <end position="151"/>
    </location>
</feature>
<accession>A0A853A648</accession>